<dbReference type="InterPro" id="IPR001232">
    <property type="entry name" value="SKP1-like"/>
</dbReference>
<dbReference type="GO" id="GO:0016567">
    <property type="term" value="P:protein ubiquitination"/>
    <property type="evidence" value="ECO:0007669"/>
    <property type="project" value="UniProtKB-UniPathway"/>
</dbReference>
<comment type="similarity">
    <text evidence="1 3">Belongs to the SKP1 family.</text>
</comment>
<dbReference type="UniPathway" id="UPA00143"/>
<keyword evidence="2 3" id="KW-0833">Ubl conjugation pathway</keyword>
<dbReference type="InterPro" id="IPR016897">
    <property type="entry name" value="SKP1"/>
</dbReference>
<comment type="caution">
    <text evidence="6">The sequence shown here is derived from an EMBL/GenBank/DDBJ whole genome shotgun (WGS) entry which is preliminary data.</text>
</comment>
<dbReference type="InterPro" id="IPR011333">
    <property type="entry name" value="SKP1/BTB/POZ_sf"/>
</dbReference>
<dbReference type="PANTHER" id="PTHR11165">
    <property type="entry name" value="SKP1"/>
    <property type="match status" value="1"/>
</dbReference>
<dbReference type="EMBL" id="MCOG01000058">
    <property type="protein sequence ID" value="ORY62037.1"/>
    <property type="molecule type" value="Genomic_DNA"/>
</dbReference>
<feature type="domain" description="SKP1 component POZ" evidence="5">
    <location>
        <begin position="5"/>
        <end position="66"/>
    </location>
</feature>
<dbReference type="InterPro" id="IPR016072">
    <property type="entry name" value="Skp1_comp_dimer"/>
</dbReference>
<dbReference type="SMART" id="SM00512">
    <property type="entry name" value="Skp1"/>
    <property type="match status" value="1"/>
</dbReference>
<dbReference type="STRING" id="1754190.A0A1Y2DS23"/>
<dbReference type="Pfam" id="PF01466">
    <property type="entry name" value="Skp1"/>
    <property type="match status" value="1"/>
</dbReference>
<gene>
    <name evidence="6" type="ORF">LY90DRAFT_642551</name>
</gene>
<evidence type="ECO:0000256" key="3">
    <source>
        <dbReference type="PIRNR" id="PIRNR028729"/>
    </source>
</evidence>
<comment type="function">
    <text evidence="3">Essential component of the SCF (SKP1-CUL1-F-box protein) E3 ubiquitin ligase complexes, which mediate the ubiquitination and subsequent proteasomal degradation of target proteins.</text>
</comment>
<dbReference type="Pfam" id="PF03931">
    <property type="entry name" value="Skp1_POZ"/>
    <property type="match status" value="1"/>
</dbReference>
<dbReference type="FunFam" id="3.30.710.10:FF:000124">
    <property type="entry name" value="Protein CBG09126"/>
    <property type="match status" value="1"/>
</dbReference>
<feature type="domain" description="SKP1 component dimerisation" evidence="4">
    <location>
        <begin position="110"/>
        <end position="146"/>
    </location>
</feature>
<evidence type="ECO:0000259" key="5">
    <source>
        <dbReference type="Pfam" id="PF03931"/>
    </source>
</evidence>
<proteinExistence type="inferred from homology"/>
<keyword evidence="7" id="KW-1185">Reference proteome</keyword>
<dbReference type="Gene3D" id="3.30.710.10">
    <property type="entry name" value="Potassium Channel Kv1.1, Chain A"/>
    <property type="match status" value="1"/>
</dbReference>
<comment type="pathway">
    <text evidence="3">Protein modification; protein ubiquitination.</text>
</comment>
<evidence type="ECO:0000313" key="7">
    <source>
        <dbReference type="Proteomes" id="UP000193920"/>
    </source>
</evidence>
<evidence type="ECO:0000256" key="2">
    <source>
        <dbReference type="ARBA" id="ARBA00022786"/>
    </source>
</evidence>
<evidence type="ECO:0000313" key="6">
    <source>
        <dbReference type="EMBL" id="ORY62037.1"/>
    </source>
</evidence>
<comment type="subunit">
    <text evidence="3">Component of the SCF (SKP1-CUL1-F-box protein) E3 ubiquitin ligase complexes.</text>
</comment>
<dbReference type="PIRSF" id="PIRSF028729">
    <property type="entry name" value="E3_ubiquit_lig_SCF_Skp"/>
    <property type="match status" value="1"/>
</dbReference>
<organism evidence="6 7">
    <name type="scientific">Neocallimastix californiae</name>
    <dbReference type="NCBI Taxonomy" id="1754190"/>
    <lineage>
        <taxon>Eukaryota</taxon>
        <taxon>Fungi</taxon>
        <taxon>Fungi incertae sedis</taxon>
        <taxon>Chytridiomycota</taxon>
        <taxon>Chytridiomycota incertae sedis</taxon>
        <taxon>Neocallimastigomycetes</taxon>
        <taxon>Neocallimastigales</taxon>
        <taxon>Neocallimastigaceae</taxon>
        <taxon>Neocallimastix</taxon>
    </lineage>
</organism>
<dbReference type="GO" id="GO:0016874">
    <property type="term" value="F:ligase activity"/>
    <property type="evidence" value="ECO:0007669"/>
    <property type="project" value="UniProtKB-KW"/>
</dbReference>
<dbReference type="InterPro" id="IPR016073">
    <property type="entry name" value="Skp1_comp_POZ"/>
</dbReference>
<evidence type="ECO:0000259" key="4">
    <source>
        <dbReference type="Pfam" id="PF01466"/>
    </source>
</evidence>
<evidence type="ECO:0000256" key="1">
    <source>
        <dbReference type="ARBA" id="ARBA00009993"/>
    </source>
</evidence>
<accession>A0A1Y2DS23</accession>
<keyword evidence="6" id="KW-0436">Ligase</keyword>
<reference evidence="6 7" key="1">
    <citation type="submission" date="2016-08" db="EMBL/GenBank/DDBJ databases">
        <title>A Parts List for Fungal Cellulosomes Revealed by Comparative Genomics.</title>
        <authorList>
            <consortium name="DOE Joint Genome Institute"/>
            <person name="Haitjema C.H."/>
            <person name="Gilmore S.P."/>
            <person name="Henske J.K."/>
            <person name="Solomon K.V."/>
            <person name="De Groot R."/>
            <person name="Kuo A."/>
            <person name="Mondo S.J."/>
            <person name="Salamov A.A."/>
            <person name="Labutti K."/>
            <person name="Zhao Z."/>
            <person name="Chiniquy J."/>
            <person name="Barry K."/>
            <person name="Brewer H.M."/>
            <person name="Purvine S.O."/>
            <person name="Wright A.T."/>
            <person name="Boxma B."/>
            <person name="Van Alen T."/>
            <person name="Hackstein J.H."/>
            <person name="Baker S.E."/>
            <person name="Grigoriev I.V."/>
            <person name="O'Malley M.A."/>
        </authorList>
    </citation>
    <scope>NUCLEOTIDE SEQUENCE [LARGE SCALE GENOMIC DNA]</scope>
    <source>
        <strain evidence="6 7">G1</strain>
    </source>
</reference>
<dbReference type="GO" id="GO:0006511">
    <property type="term" value="P:ubiquitin-dependent protein catabolic process"/>
    <property type="evidence" value="ECO:0007669"/>
    <property type="project" value="InterPro"/>
</dbReference>
<dbReference type="OrthoDB" id="2342932at2759"/>
<dbReference type="SUPFAM" id="SSF54695">
    <property type="entry name" value="POZ domain"/>
    <property type="match status" value="1"/>
</dbReference>
<dbReference type="InterPro" id="IPR036296">
    <property type="entry name" value="SKP1-like_dim_sf"/>
</dbReference>
<dbReference type="AlphaFoldDB" id="A0A1Y2DS23"/>
<protein>
    <recommendedName>
        <fullName evidence="3">E3 ubiquitin ligase complex SCF subunit</fullName>
    </recommendedName>
</protein>
<dbReference type="SUPFAM" id="SSF81382">
    <property type="entry name" value="Skp1 dimerisation domain-like"/>
    <property type="match status" value="1"/>
</dbReference>
<name>A0A1Y2DS23_9FUNG</name>
<sequence length="148" mass="17534">MTEIKVNIISLDGSVFTIDKKVGMQSELLREKLEYVNENENENIPLSDITGNILEKVIEYCEHHRDDKIDEYDYDDDENKDVWDSEYLERFTTKEDLFDTALAANFLNIKNLFNLTCRHIANNIKGKTVEEIREYFNIPYPEEEEENE</sequence>
<dbReference type="Proteomes" id="UP000193920">
    <property type="component" value="Unassembled WGS sequence"/>
</dbReference>